<reference evidence="6 7" key="1">
    <citation type="submission" date="2021-11" db="EMBL/GenBank/DDBJ databases">
        <authorList>
            <person name="Islam A."/>
            <person name="Islam S."/>
            <person name="Flora M.S."/>
            <person name="Rahman M."/>
            <person name="Ziaur R.M."/>
            <person name="Epstein J.H."/>
            <person name="Hassan M."/>
            <person name="Klassen M."/>
            <person name="Woodard K."/>
            <person name="Webb A."/>
            <person name="Webby R.J."/>
            <person name="El Zowalaty M.E."/>
        </authorList>
    </citation>
    <scope>NUCLEOTIDE SEQUENCE [LARGE SCALE GENOMIC DNA]</scope>
    <source>
        <strain evidence="6">Pbs1</strain>
    </source>
</reference>
<dbReference type="Pfam" id="PF02826">
    <property type="entry name" value="2-Hacid_dh_C"/>
    <property type="match status" value="1"/>
</dbReference>
<dbReference type="InterPro" id="IPR005101">
    <property type="entry name" value="Cryptochr/Photolyase_FAD-bd"/>
</dbReference>
<keyword evidence="4" id="KW-0274">FAD</keyword>
<dbReference type="EMBL" id="CAKLCB010000045">
    <property type="protein sequence ID" value="CAH0513851.1"/>
    <property type="molecule type" value="Genomic_DNA"/>
</dbReference>
<dbReference type="Gene3D" id="3.40.50.720">
    <property type="entry name" value="NAD(P)-binding Rossmann-like Domain"/>
    <property type="match status" value="1"/>
</dbReference>
<evidence type="ECO:0000256" key="4">
    <source>
        <dbReference type="ARBA" id="ARBA00022827"/>
    </source>
</evidence>
<dbReference type="Pfam" id="PF00875">
    <property type="entry name" value="DNA_photolyase"/>
    <property type="match status" value="1"/>
</dbReference>
<evidence type="ECO:0000259" key="5">
    <source>
        <dbReference type="PROSITE" id="PS51645"/>
    </source>
</evidence>
<dbReference type="SUPFAM" id="SSF51735">
    <property type="entry name" value="NAD(P)-binding Rossmann-fold domains"/>
    <property type="match status" value="1"/>
</dbReference>
<dbReference type="InterPro" id="IPR002081">
    <property type="entry name" value="Cryptochrome/DNA_photolyase_1"/>
</dbReference>
<sequence length="610" mass="69412">MEMRHLRALGLHGQEALCRILWLSDIGQGIGRLLKTAGFRVIGFKRRINVGDTEKLQECADRVSNNLIDVLSVANYVVNILPSTTATRGLLNFKTLEVCKRNRLVFINVGRGDVITEEELVAVLDEGLFSKAVLDEGLFQRRCWMKDCFQRRSLSLPDEVADVFVKTLDLRLNEQPMLYELTPGRSAQHFLSRHLNSIDRGSVPAVRPDRFRHFDRYQDAAGQEVALLPIYIVHRPKRHRCGSVRFQFLLEAVLDLAKSIATWGGRLLVLRGDAEEVLSTIMSMNVKVQSFRKVTLYDPHEIIEKNGGHPPTIYERLLEITDKMAQPAVPIGVPLSLSNATMFSTSELFELLRQHDSSTADAMAGFDIDTSNAVCNLFAVPPLTELGLVPPDPHTLFINGESEAMKRLDVFCEDERRVGLFEKPKTSPVAVDATLSSYLIFGCLSAREFFHRIMCIQLQFRNRPDPTQATLEGQLMWREFFYCYACSTSNFDSQRRNPGRKQIAWRLLDEEYVTHPELDQNDLDGVTDADEKLAMHQLQCWKDGRTGFSWIDDVMRQINQEDWIHYAGRHAIACFFTRGVLYISWLRGAVYCQGRTSIWTGRLMLGTGFG</sequence>
<evidence type="ECO:0000256" key="2">
    <source>
        <dbReference type="ARBA" id="ARBA00005862"/>
    </source>
</evidence>
<keyword evidence="7" id="KW-1185">Reference proteome</keyword>
<keyword evidence="3" id="KW-0285">Flavoprotein</keyword>
<gene>
    <name evidence="6" type="ORF">PBS001_LOCUS635</name>
</gene>
<dbReference type="InterPro" id="IPR006140">
    <property type="entry name" value="D-isomer_DH_NAD-bd"/>
</dbReference>
<dbReference type="InterPro" id="IPR006050">
    <property type="entry name" value="DNA_photolyase_N"/>
</dbReference>
<dbReference type="Pfam" id="PF03441">
    <property type="entry name" value="FAD_binding_7"/>
    <property type="match status" value="1"/>
</dbReference>
<feature type="domain" description="Photolyase/cryptochrome alpha/beta" evidence="5">
    <location>
        <begin position="160"/>
        <end position="328"/>
    </location>
</feature>
<comment type="cofactor">
    <cofactor evidence="1">
        <name>FAD</name>
        <dbReference type="ChEBI" id="CHEBI:57692"/>
    </cofactor>
</comment>
<protein>
    <recommendedName>
        <fullName evidence="5">Photolyase/cryptochrome alpha/beta domain-containing protein</fullName>
    </recommendedName>
</protein>
<evidence type="ECO:0000256" key="1">
    <source>
        <dbReference type="ARBA" id="ARBA00001974"/>
    </source>
</evidence>
<evidence type="ECO:0000313" key="6">
    <source>
        <dbReference type="EMBL" id="CAH0513851.1"/>
    </source>
</evidence>
<dbReference type="InterPro" id="IPR036291">
    <property type="entry name" value="NAD(P)-bd_dom_sf"/>
</dbReference>
<dbReference type="InterPro" id="IPR014729">
    <property type="entry name" value="Rossmann-like_a/b/a_fold"/>
</dbReference>
<dbReference type="Gene3D" id="1.25.40.80">
    <property type="match status" value="1"/>
</dbReference>
<comment type="caution">
    <text evidence="6">The sequence shown here is derived from an EMBL/GenBank/DDBJ whole genome shotgun (WGS) entry which is preliminary data.</text>
</comment>
<dbReference type="Gene3D" id="3.40.50.620">
    <property type="entry name" value="HUPs"/>
    <property type="match status" value="1"/>
</dbReference>
<dbReference type="InterPro" id="IPR036134">
    <property type="entry name" value="Crypto/Photolyase_FAD-like_sf"/>
</dbReference>
<accession>A0ABN8CPI2</accession>
<organism evidence="6 7">
    <name type="scientific">Peronospora belbahrii</name>
    <dbReference type="NCBI Taxonomy" id="622444"/>
    <lineage>
        <taxon>Eukaryota</taxon>
        <taxon>Sar</taxon>
        <taxon>Stramenopiles</taxon>
        <taxon>Oomycota</taxon>
        <taxon>Peronosporomycetes</taxon>
        <taxon>Peronosporales</taxon>
        <taxon>Peronosporaceae</taxon>
        <taxon>Peronospora</taxon>
    </lineage>
</organism>
<evidence type="ECO:0000256" key="3">
    <source>
        <dbReference type="ARBA" id="ARBA00022630"/>
    </source>
</evidence>
<dbReference type="Gene3D" id="1.10.579.10">
    <property type="entry name" value="DNA Cyclobutane Dipyrimidine Photolyase, subunit A, domain 3"/>
    <property type="match status" value="1"/>
</dbReference>
<dbReference type="PANTHER" id="PTHR11455">
    <property type="entry name" value="CRYPTOCHROME"/>
    <property type="match status" value="1"/>
</dbReference>
<evidence type="ECO:0000313" key="7">
    <source>
        <dbReference type="Proteomes" id="UP001158986"/>
    </source>
</evidence>
<dbReference type="SUPFAM" id="SSF48173">
    <property type="entry name" value="Cryptochrome/photolyase FAD-binding domain"/>
    <property type="match status" value="1"/>
</dbReference>
<dbReference type="SUPFAM" id="SSF52425">
    <property type="entry name" value="Cryptochrome/photolyase, N-terminal domain"/>
    <property type="match status" value="1"/>
</dbReference>
<dbReference type="PANTHER" id="PTHR11455:SF9">
    <property type="entry name" value="CRYPTOCHROME CIRCADIAN CLOCK 5 ISOFORM X1"/>
    <property type="match status" value="1"/>
</dbReference>
<dbReference type="Proteomes" id="UP001158986">
    <property type="component" value="Unassembled WGS sequence"/>
</dbReference>
<dbReference type="PROSITE" id="PS51645">
    <property type="entry name" value="PHR_CRY_ALPHA_BETA"/>
    <property type="match status" value="1"/>
</dbReference>
<dbReference type="InterPro" id="IPR036155">
    <property type="entry name" value="Crypto/Photolyase_N_sf"/>
</dbReference>
<name>A0ABN8CPI2_9STRA</name>
<proteinExistence type="inferred from homology"/>
<comment type="similarity">
    <text evidence="2">Belongs to the DNA photolyase class-1 family.</text>
</comment>